<keyword evidence="2" id="KW-1185">Reference proteome</keyword>
<dbReference type="Proteomes" id="UP001501772">
    <property type="component" value="Unassembled WGS sequence"/>
</dbReference>
<accession>A0ABP8BE27</accession>
<reference evidence="2" key="1">
    <citation type="journal article" date="2019" name="Int. J. Syst. Evol. Microbiol.">
        <title>The Global Catalogue of Microorganisms (GCM) 10K type strain sequencing project: providing services to taxonomists for standard genome sequencing and annotation.</title>
        <authorList>
            <consortium name="The Broad Institute Genomics Platform"/>
            <consortium name="The Broad Institute Genome Sequencing Center for Infectious Disease"/>
            <person name="Wu L."/>
            <person name="Ma J."/>
        </authorList>
    </citation>
    <scope>NUCLEOTIDE SEQUENCE [LARGE SCALE GENOMIC DNA]</scope>
    <source>
        <strain evidence="2">JCM 17626</strain>
    </source>
</reference>
<name>A0ABP8BE27_9SPHI</name>
<sequence length="59" mass="7025">MNKKTINYKPIRLRTIRPSTKKSDNYQSKTLIFPKFTPLYLLYEENIPLYPCRNGKFAA</sequence>
<dbReference type="EMBL" id="BAABBY010000005">
    <property type="protein sequence ID" value="GAA4204742.1"/>
    <property type="molecule type" value="Genomic_DNA"/>
</dbReference>
<gene>
    <name evidence="1" type="ORF">GCM10022289_23190</name>
</gene>
<evidence type="ECO:0000313" key="1">
    <source>
        <dbReference type="EMBL" id="GAA4204742.1"/>
    </source>
</evidence>
<comment type="caution">
    <text evidence="1">The sequence shown here is derived from an EMBL/GenBank/DDBJ whole genome shotgun (WGS) entry which is preliminary data.</text>
</comment>
<protein>
    <submittedName>
        <fullName evidence="1">Uncharacterized protein</fullName>
    </submittedName>
</protein>
<proteinExistence type="predicted"/>
<organism evidence="1 2">
    <name type="scientific">Pedobacter jeongneungensis</name>
    <dbReference type="NCBI Taxonomy" id="947309"/>
    <lineage>
        <taxon>Bacteria</taxon>
        <taxon>Pseudomonadati</taxon>
        <taxon>Bacteroidota</taxon>
        <taxon>Sphingobacteriia</taxon>
        <taxon>Sphingobacteriales</taxon>
        <taxon>Sphingobacteriaceae</taxon>
        <taxon>Pedobacter</taxon>
    </lineage>
</organism>
<evidence type="ECO:0000313" key="2">
    <source>
        <dbReference type="Proteomes" id="UP001501772"/>
    </source>
</evidence>